<gene>
    <name evidence="3" type="ORF">UFOPK1619_00001</name>
</gene>
<dbReference type="Pfam" id="PF02875">
    <property type="entry name" value="Mur_ligase_C"/>
    <property type="match status" value="1"/>
</dbReference>
<dbReference type="GO" id="GO:0008763">
    <property type="term" value="F:UDP-N-acetylmuramate-L-alanine ligase activity"/>
    <property type="evidence" value="ECO:0007669"/>
    <property type="project" value="InterPro"/>
</dbReference>
<proteinExistence type="predicted"/>
<dbReference type="SUPFAM" id="SSF53623">
    <property type="entry name" value="MurD-like peptide ligases, catalytic domain"/>
    <property type="match status" value="1"/>
</dbReference>
<sequence>MLGKDVVLYSTAIPLSNVELVEAQRCGIPVRHRSGILASLCAVRHAIGVAGTHGKTTTTALIAHIMGIAGQSPSSLIGAEVVGAGIGAQFGTSEYFVVEADESDGTLDVLPLSSIVLTNVDIDHLDYFATFEAIQECFVEAASVATHHVVLNSDDPGSSPVITALQGNSRVVTFGTKAGSTFRIENERSSDLGVAFELVHGSDRALVASQLRGHHNVMNIAAAIALSVSVGVSLDTAVGAVATFPGVMRRFTERGTFNGALLIDDYAHLPAEIEATLLGARSHPALRGKLIAVFQPNRYHRIATMADTYRDCFTTADIVVITDVYASGTPKIEGVTGELVVQAITQAHPRATVVWAPSRTDTVSAVKSVISTGDVCVSMGCGDIETFPDDLTGGVL</sequence>
<dbReference type="InterPro" id="IPR005758">
    <property type="entry name" value="UDP-N-AcMur_Ala_ligase_MurC"/>
</dbReference>
<dbReference type="NCBIfam" id="TIGR01082">
    <property type="entry name" value="murC"/>
    <property type="match status" value="1"/>
</dbReference>
<organism evidence="3">
    <name type="scientific">freshwater metagenome</name>
    <dbReference type="NCBI Taxonomy" id="449393"/>
    <lineage>
        <taxon>unclassified sequences</taxon>
        <taxon>metagenomes</taxon>
        <taxon>ecological metagenomes</taxon>
    </lineage>
</organism>
<dbReference type="InterPro" id="IPR050061">
    <property type="entry name" value="MurCDEF_pg_biosynth"/>
</dbReference>
<feature type="domain" description="Mur ligase C-terminal" evidence="1">
    <location>
        <begin position="249"/>
        <end position="382"/>
    </location>
</feature>
<protein>
    <submittedName>
        <fullName evidence="3">Unannotated protein</fullName>
    </submittedName>
</protein>
<dbReference type="Gene3D" id="3.40.1190.10">
    <property type="entry name" value="Mur-like, catalytic domain"/>
    <property type="match status" value="1"/>
</dbReference>
<dbReference type="PANTHER" id="PTHR43445:SF3">
    <property type="entry name" value="UDP-N-ACETYLMURAMATE--L-ALANINE LIGASE"/>
    <property type="match status" value="1"/>
</dbReference>
<dbReference type="InterPro" id="IPR013221">
    <property type="entry name" value="Mur_ligase_cen"/>
</dbReference>
<dbReference type="InterPro" id="IPR036565">
    <property type="entry name" value="Mur-like_cat_sf"/>
</dbReference>
<dbReference type="AlphaFoldDB" id="A0A6J6CTV5"/>
<dbReference type="InterPro" id="IPR004101">
    <property type="entry name" value="Mur_ligase_C"/>
</dbReference>
<dbReference type="PANTHER" id="PTHR43445">
    <property type="entry name" value="UDP-N-ACETYLMURAMATE--L-ALANINE LIGASE-RELATED"/>
    <property type="match status" value="1"/>
</dbReference>
<dbReference type="Pfam" id="PF08245">
    <property type="entry name" value="Mur_ligase_M"/>
    <property type="match status" value="1"/>
</dbReference>
<accession>A0A6J6CTV5</accession>
<evidence type="ECO:0000259" key="1">
    <source>
        <dbReference type="Pfam" id="PF02875"/>
    </source>
</evidence>
<dbReference type="Gene3D" id="3.90.190.20">
    <property type="entry name" value="Mur ligase, C-terminal domain"/>
    <property type="match status" value="1"/>
</dbReference>
<dbReference type="InterPro" id="IPR036615">
    <property type="entry name" value="Mur_ligase_C_dom_sf"/>
</dbReference>
<evidence type="ECO:0000313" key="3">
    <source>
        <dbReference type="EMBL" id="CAB4554737.1"/>
    </source>
</evidence>
<feature type="domain" description="Mur ligase central" evidence="2">
    <location>
        <begin position="49"/>
        <end position="226"/>
    </location>
</feature>
<dbReference type="GO" id="GO:0005524">
    <property type="term" value="F:ATP binding"/>
    <property type="evidence" value="ECO:0007669"/>
    <property type="project" value="InterPro"/>
</dbReference>
<name>A0A6J6CTV5_9ZZZZ</name>
<dbReference type="EMBL" id="CAEZTI010000001">
    <property type="protein sequence ID" value="CAB4554737.1"/>
    <property type="molecule type" value="Genomic_DNA"/>
</dbReference>
<reference evidence="3" key="1">
    <citation type="submission" date="2020-05" db="EMBL/GenBank/DDBJ databases">
        <authorList>
            <person name="Chiriac C."/>
            <person name="Salcher M."/>
            <person name="Ghai R."/>
            <person name="Kavagutti S V."/>
        </authorList>
    </citation>
    <scope>NUCLEOTIDE SEQUENCE</scope>
</reference>
<evidence type="ECO:0000259" key="2">
    <source>
        <dbReference type="Pfam" id="PF08245"/>
    </source>
</evidence>
<dbReference type="SUPFAM" id="SSF53244">
    <property type="entry name" value="MurD-like peptide ligases, peptide-binding domain"/>
    <property type="match status" value="1"/>
</dbReference>